<comment type="cofactor">
    <cofactor evidence="10">
        <name>Mg(2+)</name>
        <dbReference type="ChEBI" id="CHEBI:18420"/>
    </cofactor>
    <cofactor evidence="10">
        <name>Mn(2+)</name>
        <dbReference type="ChEBI" id="CHEBI:29035"/>
    </cofactor>
</comment>
<dbReference type="InterPro" id="IPR042206">
    <property type="entry name" value="CRISPR-assoc_Cas1_C"/>
</dbReference>
<dbReference type="InterPro" id="IPR019855">
    <property type="entry name" value="CRISPR-assoc_Cas1_NMENI"/>
</dbReference>
<dbReference type="GO" id="GO:0046872">
    <property type="term" value="F:metal ion binding"/>
    <property type="evidence" value="ECO:0007669"/>
    <property type="project" value="UniProtKB-UniRule"/>
</dbReference>
<dbReference type="RefSeq" id="WP_046324297.1">
    <property type="nucleotide sequence ID" value="NZ_JBHTMT010000006.1"/>
</dbReference>
<dbReference type="GO" id="GO:0051607">
    <property type="term" value="P:defense response to virus"/>
    <property type="evidence" value="ECO:0007669"/>
    <property type="project" value="UniProtKB-UniRule"/>
</dbReference>
<dbReference type="PANTHER" id="PTHR34353:SF2">
    <property type="entry name" value="CRISPR-ASSOCIATED ENDONUCLEASE CAS1 1"/>
    <property type="match status" value="1"/>
</dbReference>
<dbReference type="AlphaFoldDB" id="A0A0F4LHP2"/>
<dbReference type="PATRIC" id="fig|1218507.3.peg.521"/>
<dbReference type="HAMAP" id="MF_01470">
    <property type="entry name" value="Cas1"/>
    <property type="match status" value="1"/>
</dbReference>
<dbReference type="GO" id="GO:0003677">
    <property type="term" value="F:DNA binding"/>
    <property type="evidence" value="ECO:0007669"/>
    <property type="project" value="UniProtKB-KW"/>
</dbReference>
<dbReference type="EMBL" id="JXLI01000006">
    <property type="protein sequence ID" value="KJY57853.1"/>
    <property type="molecule type" value="Genomic_DNA"/>
</dbReference>
<feature type="binding site" evidence="10">
    <location>
        <position position="217"/>
    </location>
    <ligand>
        <name>Mn(2+)</name>
        <dbReference type="ChEBI" id="CHEBI:29035"/>
    </ligand>
</feature>
<keyword evidence="5 10" id="KW-0460">Magnesium</keyword>
<sequence>MGWRSVIITQHAKLTYSMQMMIVQTRDGINQIPIEDINLLLVSTTQAVITSALISKLAQNQTKVIFVDEKDNPVVETAVYYPGARNMAKLKKQFNWDEHLKEVLWTRIVSQKIKNQIAVLANYHLNKDEVQSELDQLEINDESNREAIAARKYFMILFDKNFVRRDTSAINAALDYGYAILLSSFNREIAMNGYLTYFGIHHCSQENQFNLASDLMEPFRPFVDYWVKAHAKIKELTPDIKYGLVELLSLEIKFNGKKMLLTNAITVYVRECLKFLSGESKKLPEMEMSLTNEVPNNALNDNV</sequence>
<evidence type="ECO:0000256" key="5">
    <source>
        <dbReference type="ARBA" id="ARBA00022842"/>
    </source>
</evidence>
<evidence type="ECO:0000256" key="7">
    <source>
        <dbReference type="ARBA" id="ARBA00023125"/>
    </source>
</evidence>
<evidence type="ECO:0000256" key="4">
    <source>
        <dbReference type="ARBA" id="ARBA00022801"/>
    </source>
</evidence>
<dbReference type="InterPro" id="IPR050646">
    <property type="entry name" value="Cas1"/>
</dbReference>
<evidence type="ECO:0000256" key="2">
    <source>
        <dbReference type="ARBA" id="ARBA00022723"/>
    </source>
</evidence>
<keyword evidence="7 10" id="KW-0238">DNA-binding</keyword>
<dbReference type="NCBIfam" id="TIGR03639">
    <property type="entry name" value="cas1_NMENI"/>
    <property type="match status" value="1"/>
</dbReference>
<dbReference type="HOGENOM" id="CLU_055263_1_0_9"/>
<evidence type="ECO:0000256" key="3">
    <source>
        <dbReference type="ARBA" id="ARBA00022759"/>
    </source>
</evidence>
<reference evidence="11 12" key="1">
    <citation type="submission" date="2015-01" db="EMBL/GenBank/DDBJ databases">
        <title>Comparative genomics of the lactic acid bacteria isolated from the honey bee gut.</title>
        <authorList>
            <person name="Ellegaard K.M."/>
            <person name="Tamarit D."/>
            <person name="Javelind E."/>
            <person name="Olofsson T."/>
            <person name="Andersson S.G."/>
            <person name="Vasquez A."/>
        </authorList>
    </citation>
    <scope>NUCLEOTIDE SEQUENCE [LARGE SCALE GENOMIC DNA]</scope>
    <source>
        <strain evidence="11 12">Hma8</strain>
    </source>
</reference>
<keyword evidence="6 10" id="KW-0051">Antiviral defense</keyword>
<keyword evidence="8 10" id="KW-0464">Manganese</keyword>
<comment type="caution">
    <text evidence="11">The sequence shown here is derived from an EMBL/GenBank/DDBJ whole genome shotgun (WGS) entry which is preliminary data.</text>
</comment>
<dbReference type="Proteomes" id="UP000033531">
    <property type="component" value="Unassembled WGS sequence"/>
</dbReference>
<evidence type="ECO:0000256" key="6">
    <source>
        <dbReference type="ARBA" id="ARBA00023118"/>
    </source>
</evidence>
<dbReference type="GO" id="GO:0043571">
    <property type="term" value="P:maintenance of CRISPR repeat elements"/>
    <property type="evidence" value="ECO:0007669"/>
    <property type="project" value="UniProtKB-UniRule"/>
</dbReference>
<keyword evidence="4 10" id="KW-0378">Hydrolase</keyword>
<keyword evidence="2 10" id="KW-0479">Metal-binding</keyword>
<evidence type="ECO:0000256" key="1">
    <source>
        <dbReference type="ARBA" id="ARBA00022722"/>
    </source>
</evidence>
<comment type="similarity">
    <text evidence="10">Belongs to the CRISPR-associated endonuclease Cas1 family.</text>
</comment>
<evidence type="ECO:0000256" key="9">
    <source>
        <dbReference type="ARBA" id="ARBA00038592"/>
    </source>
</evidence>
<dbReference type="PANTHER" id="PTHR34353">
    <property type="entry name" value="CRISPR-ASSOCIATED ENDONUCLEASE CAS1 1"/>
    <property type="match status" value="1"/>
</dbReference>
<evidence type="ECO:0000256" key="8">
    <source>
        <dbReference type="ARBA" id="ARBA00023211"/>
    </source>
</evidence>
<dbReference type="STRING" id="1218507.JF74_03560"/>
<keyword evidence="1 10" id="KW-0540">Nuclease</keyword>
<gene>
    <name evidence="10 11" type="primary">cas1</name>
    <name evidence="11" type="ORF">JF74_03560</name>
</gene>
<comment type="subunit">
    <text evidence="9 10">Homodimer, forms a heterotetramer with a Cas2 homodimer.</text>
</comment>
<dbReference type="OrthoDB" id="9803119at2"/>
<dbReference type="EC" id="3.1.-.-" evidence="10"/>
<dbReference type="Pfam" id="PF01867">
    <property type="entry name" value="Cas_Cas1"/>
    <property type="match status" value="1"/>
</dbReference>
<protein>
    <recommendedName>
        <fullName evidence="10">CRISPR-associated endonuclease Cas1</fullName>
        <ecNumber evidence="10">3.1.-.-</ecNumber>
    </recommendedName>
</protein>
<dbReference type="Gene3D" id="3.100.10.20">
    <property type="entry name" value="CRISPR-associated endonuclease Cas1, N-terminal domain"/>
    <property type="match status" value="1"/>
</dbReference>
<evidence type="ECO:0000313" key="12">
    <source>
        <dbReference type="Proteomes" id="UP000033531"/>
    </source>
</evidence>
<feature type="binding site" evidence="10">
    <location>
        <position position="202"/>
    </location>
    <ligand>
        <name>Mn(2+)</name>
        <dbReference type="ChEBI" id="CHEBI:29035"/>
    </ligand>
</feature>
<evidence type="ECO:0000313" key="11">
    <source>
        <dbReference type="EMBL" id="KJY57853.1"/>
    </source>
</evidence>
<dbReference type="Gene3D" id="1.20.120.920">
    <property type="entry name" value="CRISPR-associated endonuclease Cas1, C-terminal domain"/>
    <property type="match status" value="1"/>
</dbReference>
<comment type="function">
    <text evidence="10">CRISPR (clustered regularly interspaced short palindromic repeat), is an adaptive immune system that provides protection against mobile genetic elements (viruses, transposable elements and conjugative plasmids). CRISPR clusters contain spacers, sequences complementary to antecedent mobile elements, and target invading nucleic acids. CRISPR clusters are transcribed and processed into CRISPR RNA (crRNA). Acts as a dsDNA endonuclease. Involved in the integration of spacer DNA into the CRISPR cassette.</text>
</comment>
<evidence type="ECO:0000256" key="10">
    <source>
        <dbReference type="HAMAP-Rule" id="MF_01470"/>
    </source>
</evidence>
<feature type="binding site" evidence="10">
    <location>
        <position position="146"/>
    </location>
    <ligand>
        <name>Mn(2+)</name>
        <dbReference type="ChEBI" id="CHEBI:29035"/>
    </ligand>
</feature>
<keyword evidence="3 10" id="KW-0255">Endonuclease</keyword>
<dbReference type="InterPro" id="IPR042211">
    <property type="entry name" value="CRISPR-assoc_Cas1_N"/>
</dbReference>
<proteinExistence type="inferred from homology"/>
<accession>A0A0F4LHP2</accession>
<dbReference type="NCBIfam" id="TIGR00287">
    <property type="entry name" value="cas1"/>
    <property type="match status" value="1"/>
</dbReference>
<organism evidence="11 12">
    <name type="scientific">Lactobacillus melliventris</name>
    <dbReference type="NCBI Taxonomy" id="1218507"/>
    <lineage>
        <taxon>Bacteria</taxon>
        <taxon>Bacillati</taxon>
        <taxon>Bacillota</taxon>
        <taxon>Bacilli</taxon>
        <taxon>Lactobacillales</taxon>
        <taxon>Lactobacillaceae</taxon>
        <taxon>Lactobacillus</taxon>
    </lineage>
</organism>
<dbReference type="InterPro" id="IPR002729">
    <property type="entry name" value="CRISPR-assoc_Cas1"/>
</dbReference>
<dbReference type="GO" id="GO:0004520">
    <property type="term" value="F:DNA endonuclease activity"/>
    <property type="evidence" value="ECO:0007669"/>
    <property type="project" value="InterPro"/>
</dbReference>
<name>A0A0F4LHP2_9LACO</name>
<dbReference type="GO" id="GO:0016787">
    <property type="term" value="F:hydrolase activity"/>
    <property type="evidence" value="ECO:0007669"/>
    <property type="project" value="UniProtKB-KW"/>
</dbReference>